<feature type="transmembrane region" description="Helical" evidence="13">
    <location>
        <begin position="109"/>
        <end position="131"/>
    </location>
</feature>
<dbReference type="Proteomes" id="UP001208570">
    <property type="component" value="Unassembled WGS sequence"/>
</dbReference>
<evidence type="ECO:0000259" key="14">
    <source>
        <dbReference type="Pfam" id="PF00520"/>
    </source>
</evidence>
<dbReference type="EMBL" id="JAODUP010000529">
    <property type="protein sequence ID" value="KAK2147916.1"/>
    <property type="molecule type" value="Genomic_DNA"/>
</dbReference>
<gene>
    <name evidence="15" type="ORF">LSH36_529g01052</name>
</gene>
<keyword evidence="5 13" id="KW-0812">Transmembrane</keyword>
<evidence type="ECO:0000256" key="6">
    <source>
        <dbReference type="ARBA" id="ARBA00022837"/>
    </source>
</evidence>
<comment type="caution">
    <text evidence="15">The sequence shown here is derived from an EMBL/GenBank/DDBJ whole genome shotgun (WGS) entry which is preliminary data.</text>
</comment>
<keyword evidence="16" id="KW-1185">Reference proteome</keyword>
<dbReference type="Pfam" id="PF00520">
    <property type="entry name" value="Ion_trans"/>
    <property type="match status" value="1"/>
</dbReference>
<dbReference type="PANTHER" id="PTHR45628">
    <property type="entry name" value="VOLTAGE-DEPENDENT CALCIUM CHANNEL TYPE A SUBUNIT ALPHA-1"/>
    <property type="match status" value="1"/>
</dbReference>
<evidence type="ECO:0000256" key="1">
    <source>
        <dbReference type="ARBA" id="ARBA00004141"/>
    </source>
</evidence>
<organism evidence="15 16">
    <name type="scientific">Paralvinella palmiformis</name>
    <dbReference type="NCBI Taxonomy" id="53620"/>
    <lineage>
        <taxon>Eukaryota</taxon>
        <taxon>Metazoa</taxon>
        <taxon>Spiralia</taxon>
        <taxon>Lophotrochozoa</taxon>
        <taxon>Annelida</taxon>
        <taxon>Polychaeta</taxon>
        <taxon>Sedentaria</taxon>
        <taxon>Canalipalpata</taxon>
        <taxon>Terebellida</taxon>
        <taxon>Terebelliformia</taxon>
        <taxon>Alvinellidae</taxon>
        <taxon>Paralvinella</taxon>
    </lineage>
</organism>
<dbReference type="InterPro" id="IPR005821">
    <property type="entry name" value="Ion_trans_dom"/>
</dbReference>
<keyword evidence="8 13" id="KW-1133">Transmembrane helix</keyword>
<evidence type="ECO:0000256" key="10">
    <source>
        <dbReference type="ARBA" id="ARBA00023136"/>
    </source>
</evidence>
<evidence type="ECO:0000313" key="15">
    <source>
        <dbReference type="EMBL" id="KAK2147916.1"/>
    </source>
</evidence>
<dbReference type="Gene3D" id="1.10.287.70">
    <property type="match status" value="2"/>
</dbReference>
<keyword evidence="9" id="KW-0406">Ion transport</keyword>
<keyword evidence="11" id="KW-0407">Ion channel</keyword>
<evidence type="ECO:0000313" key="16">
    <source>
        <dbReference type="Proteomes" id="UP001208570"/>
    </source>
</evidence>
<dbReference type="GO" id="GO:0005891">
    <property type="term" value="C:voltage-gated calcium channel complex"/>
    <property type="evidence" value="ECO:0007669"/>
    <property type="project" value="TreeGrafter"/>
</dbReference>
<feature type="region of interest" description="Disordered" evidence="12">
    <location>
        <begin position="275"/>
        <end position="382"/>
    </location>
</feature>
<evidence type="ECO:0000256" key="7">
    <source>
        <dbReference type="ARBA" id="ARBA00022882"/>
    </source>
</evidence>
<evidence type="ECO:0000256" key="9">
    <source>
        <dbReference type="ARBA" id="ARBA00023065"/>
    </source>
</evidence>
<keyword evidence="2" id="KW-0813">Transport</keyword>
<keyword evidence="6" id="KW-0106">Calcium</keyword>
<evidence type="ECO:0000256" key="2">
    <source>
        <dbReference type="ARBA" id="ARBA00022448"/>
    </source>
</evidence>
<evidence type="ECO:0000256" key="13">
    <source>
        <dbReference type="SAM" id="Phobius"/>
    </source>
</evidence>
<accession>A0AAD9J7H7</accession>
<feature type="transmembrane region" description="Helical" evidence="13">
    <location>
        <begin position="143"/>
        <end position="165"/>
    </location>
</feature>
<evidence type="ECO:0000256" key="5">
    <source>
        <dbReference type="ARBA" id="ARBA00022692"/>
    </source>
</evidence>
<evidence type="ECO:0000256" key="4">
    <source>
        <dbReference type="ARBA" id="ARBA00022673"/>
    </source>
</evidence>
<dbReference type="AlphaFoldDB" id="A0AAD9J7H7"/>
<dbReference type="GO" id="GO:0098703">
    <property type="term" value="P:calcium ion import across plasma membrane"/>
    <property type="evidence" value="ECO:0007669"/>
    <property type="project" value="TreeGrafter"/>
</dbReference>
<feature type="compositionally biased region" description="Polar residues" evidence="12">
    <location>
        <begin position="307"/>
        <end position="323"/>
    </location>
</feature>
<dbReference type="GO" id="GO:0008331">
    <property type="term" value="F:high voltage-gated calcium channel activity"/>
    <property type="evidence" value="ECO:0007669"/>
    <property type="project" value="TreeGrafter"/>
</dbReference>
<keyword evidence="7" id="KW-0851">Voltage-gated channel</keyword>
<feature type="compositionally biased region" description="Acidic residues" evidence="12">
    <location>
        <begin position="437"/>
        <end position="455"/>
    </location>
</feature>
<reference evidence="15" key="1">
    <citation type="journal article" date="2023" name="Mol. Biol. Evol.">
        <title>Third-Generation Sequencing Reveals the Adaptive Role of the Epigenome in Three Deep-Sea Polychaetes.</title>
        <authorList>
            <person name="Perez M."/>
            <person name="Aroh O."/>
            <person name="Sun Y."/>
            <person name="Lan Y."/>
            <person name="Juniper S.K."/>
            <person name="Young C.R."/>
            <person name="Angers B."/>
            <person name="Qian P.Y."/>
        </authorList>
    </citation>
    <scope>NUCLEOTIDE SEQUENCE</scope>
    <source>
        <strain evidence="15">P08H-3</strain>
    </source>
</reference>
<feature type="domain" description="Ion transport" evidence="14">
    <location>
        <begin position="117"/>
        <end position="176"/>
    </location>
</feature>
<feature type="region of interest" description="Disordered" evidence="12">
    <location>
        <begin position="418"/>
        <end position="457"/>
    </location>
</feature>
<keyword evidence="10 13" id="KW-0472">Membrane</keyword>
<comment type="subcellular location">
    <subcellularLocation>
        <location evidence="1">Membrane</location>
        <topology evidence="1">Multi-pass membrane protein</topology>
    </subcellularLocation>
</comment>
<keyword evidence="4" id="KW-0107">Calcium channel</keyword>
<dbReference type="InterPro" id="IPR050599">
    <property type="entry name" value="VDCC_alpha-1_subunit"/>
</dbReference>
<name>A0AAD9J7H7_9ANNE</name>
<sequence>MFDFICCAADDNGRCAGMTSCSEVPHYTLDEQRCNGTALPNSTDLYIAGTGECVNWNQYYTECRPHGPNPFQGAISFDNIGLAWVAIFQVISLEGWVDIMYSIQDTHSFYDWVYFVLLIVVISLAGWVNIMYYVQDTHSFWDWMYFVSLIVIGAFFMINLCLVVIATQFSETKKRETERMHQERKRYHSSSTLASISEPGGCYGEIIKYLAHLARKAKRKLNRYFKRAQGRRQRRVNPDLEQAISLRRKRKIRTTPKYIYPHQSQTRCNYISAEHSPLAPRASPEISDIDPMSSPRRPNLLMVPSDISANPSMDSFTPHSPDSSAPPEHGDLGGASYHGSDRSMQHQSSPVPPPPSSSSSCPPIGQPLSRNSSSHGNTCGGSKVVAMTTAPEVLSVHSSRPPALMTSRSLLNKGLSASGMVSQVSMEAEAGSHADQSDSEEDSDSEDSEWEEEEEQIGKKKNNVLQFVFIKHNLVGELGVV</sequence>
<keyword evidence="3" id="KW-0109">Calcium transport</keyword>
<evidence type="ECO:0000256" key="11">
    <source>
        <dbReference type="ARBA" id="ARBA00023303"/>
    </source>
</evidence>
<protein>
    <recommendedName>
        <fullName evidence="14">Ion transport domain-containing protein</fullName>
    </recommendedName>
</protein>
<evidence type="ECO:0000256" key="12">
    <source>
        <dbReference type="SAM" id="MobiDB-lite"/>
    </source>
</evidence>
<dbReference type="PANTHER" id="PTHR45628:SF22">
    <property type="entry name" value="VOLTAGE-DEPENDENT T-TYPE CALCIUM CHANNEL SUBUNIT ALPHA"/>
    <property type="match status" value="1"/>
</dbReference>
<feature type="compositionally biased region" description="Polar residues" evidence="12">
    <location>
        <begin position="368"/>
        <end position="377"/>
    </location>
</feature>
<proteinExistence type="predicted"/>
<evidence type="ECO:0000256" key="8">
    <source>
        <dbReference type="ARBA" id="ARBA00022989"/>
    </source>
</evidence>
<evidence type="ECO:0000256" key="3">
    <source>
        <dbReference type="ARBA" id="ARBA00022568"/>
    </source>
</evidence>